<feature type="signal peptide" evidence="2">
    <location>
        <begin position="1"/>
        <end position="27"/>
    </location>
</feature>
<reference evidence="3 4" key="1">
    <citation type="submission" date="2020-08" db="EMBL/GenBank/DDBJ databases">
        <title>Genomic Encyclopedia of Type Strains, Phase III (KMG-III): the genomes of soil and plant-associated and newly described type strains.</title>
        <authorList>
            <person name="Whitman W."/>
        </authorList>
    </citation>
    <scope>NUCLEOTIDE SEQUENCE [LARGE SCALE GENOMIC DNA]</scope>
    <source>
        <strain evidence="3 4">CECT 8640</strain>
    </source>
</reference>
<organism evidence="3 4">
    <name type="scientific">Saccharothrix tamanrassetensis</name>
    <dbReference type="NCBI Taxonomy" id="1051531"/>
    <lineage>
        <taxon>Bacteria</taxon>
        <taxon>Bacillati</taxon>
        <taxon>Actinomycetota</taxon>
        <taxon>Actinomycetes</taxon>
        <taxon>Pseudonocardiales</taxon>
        <taxon>Pseudonocardiaceae</taxon>
        <taxon>Saccharothrix</taxon>
    </lineage>
</organism>
<feature type="region of interest" description="Disordered" evidence="1">
    <location>
        <begin position="58"/>
        <end position="101"/>
    </location>
</feature>
<comment type="caution">
    <text evidence="3">The sequence shown here is derived from an EMBL/GenBank/DDBJ whole genome shotgun (WGS) entry which is preliminary data.</text>
</comment>
<evidence type="ECO:0000256" key="2">
    <source>
        <dbReference type="SAM" id="SignalP"/>
    </source>
</evidence>
<feature type="compositionally biased region" description="Polar residues" evidence="1">
    <location>
        <begin position="79"/>
        <end position="101"/>
    </location>
</feature>
<feature type="chain" id="PRO_5032331889" description="Secreted protein" evidence="2">
    <location>
        <begin position="28"/>
        <end position="218"/>
    </location>
</feature>
<dbReference type="EMBL" id="JACHJN010000006">
    <property type="protein sequence ID" value="MBB5957525.1"/>
    <property type="molecule type" value="Genomic_DNA"/>
</dbReference>
<dbReference type="AlphaFoldDB" id="A0A841CNG5"/>
<accession>A0A841CNG5</accession>
<evidence type="ECO:0000313" key="3">
    <source>
        <dbReference type="EMBL" id="MBB5957525.1"/>
    </source>
</evidence>
<evidence type="ECO:0000256" key="1">
    <source>
        <dbReference type="SAM" id="MobiDB-lite"/>
    </source>
</evidence>
<gene>
    <name evidence="3" type="ORF">FHS29_004120</name>
</gene>
<name>A0A841CNG5_9PSEU</name>
<sequence>MNHILARRAGAVAAALALGLAGAPAHAAAPAGVASTGSADFTKAGRQVVVPAQAQCAVGGPTSASSTAVSQPGIRFGEGSSTCTTTVVDPQSDTTETKSTADGNDFELSALMSAGGPRLKVGKWRISCIGKQNGTEAGWQVDGLSGFPGLPEDIPANYVHEVKDSAGTVLARVTFSEVILPDPNDGSLTMNLMHFRFTEASTVTGDVVVGSAACSPTP</sequence>
<keyword evidence="2" id="KW-0732">Signal</keyword>
<protein>
    <recommendedName>
        <fullName evidence="5">Secreted protein</fullName>
    </recommendedName>
</protein>
<evidence type="ECO:0000313" key="4">
    <source>
        <dbReference type="Proteomes" id="UP000547510"/>
    </source>
</evidence>
<dbReference type="Proteomes" id="UP000547510">
    <property type="component" value="Unassembled WGS sequence"/>
</dbReference>
<keyword evidence="4" id="KW-1185">Reference proteome</keyword>
<dbReference type="RefSeq" id="WP_184692688.1">
    <property type="nucleotide sequence ID" value="NZ_JACHJN010000006.1"/>
</dbReference>
<proteinExistence type="predicted"/>
<evidence type="ECO:0008006" key="5">
    <source>
        <dbReference type="Google" id="ProtNLM"/>
    </source>
</evidence>